<gene>
    <name evidence="3" type="ORF">CKAN_01311300</name>
</gene>
<protein>
    <submittedName>
        <fullName evidence="3">PPR domain-containing protein/PPR_3 domain-containing protein</fullName>
    </submittedName>
</protein>
<dbReference type="EMBL" id="QPKB01000005">
    <property type="protein sequence ID" value="RWR84312.1"/>
    <property type="molecule type" value="Genomic_DNA"/>
</dbReference>
<evidence type="ECO:0000256" key="2">
    <source>
        <dbReference type="SAM" id="MobiDB-lite"/>
    </source>
</evidence>
<dbReference type="AlphaFoldDB" id="A0A3S3N2N4"/>
<evidence type="ECO:0000313" key="4">
    <source>
        <dbReference type="Proteomes" id="UP000283530"/>
    </source>
</evidence>
<name>A0A3S3N2N4_9MAGN</name>
<feature type="compositionally biased region" description="Acidic residues" evidence="2">
    <location>
        <begin position="191"/>
        <end position="200"/>
    </location>
</feature>
<feature type="region of interest" description="Disordered" evidence="2">
    <location>
        <begin position="183"/>
        <end position="263"/>
    </location>
</feature>
<accession>A0A3S3N2N4</accession>
<evidence type="ECO:0000256" key="1">
    <source>
        <dbReference type="ARBA" id="ARBA00007626"/>
    </source>
</evidence>
<evidence type="ECO:0000313" key="3">
    <source>
        <dbReference type="EMBL" id="RWR84312.1"/>
    </source>
</evidence>
<comment type="similarity">
    <text evidence="1">Belongs to the PPR family. P subfamily.</text>
</comment>
<dbReference type="PANTHER" id="PTHR45717:SF15">
    <property type="entry name" value="AGL218WP"/>
    <property type="match status" value="1"/>
</dbReference>
<dbReference type="OrthoDB" id="1749766at2759"/>
<dbReference type="STRING" id="337451.A0A3S3N2N4"/>
<organism evidence="3 4">
    <name type="scientific">Cinnamomum micranthum f. kanehirae</name>
    <dbReference type="NCBI Taxonomy" id="337451"/>
    <lineage>
        <taxon>Eukaryota</taxon>
        <taxon>Viridiplantae</taxon>
        <taxon>Streptophyta</taxon>
        <taxon>Embryophyta</taxon>
        <taxon>Tracheophyta</taxon>
        <taxon>Spermatophyta</taxon>
        <taxon>Magnoliopsida</taxon>
        <taxon>Magnoliidae</taxon>
        <taxon>Laurales</taxon>
        <taxon>Lauraceae</taxon>
        <taxon>Cinnamomum</taxon>
    </lineage>
</organism>
<dbReference type="Proteomes" id="UP000283530">
    <property type="component" value="Unassembled WGS sequence"/>
</dbReference>
<comment type="caution">
    <text evidence="3">The sequence shown here is derived from an EMBL/GenBank/DDBJ whole genome shotgun (WGS) entry which is preliminary data.</text>
</comment>
<dbReference type="GO" id="GO:0005739">
    <property type="term" value="C:mitochondrion"/>
    <property type="evidence" value="ECO:0007669"/>
    <property type="project" value="TreeGrafter"/>
</dbReference>
<sequence>MFYGGSVGGGFTDDQLAFQAALNPPGGVLQEPNNATTSPNTTWQVTGNITLPNATLPNAIWQATGFGTLPNDTLPNATHVGQSIMSSVNPDLYEEFSRANNLSIIFSTLVIEILLIRGHAFRFGGPRASAVASEVFCGALEHGVDNHGHSSIIPFTIIQPKRFYQRPSVPTKFFFGTHCLSSQAGTKSSGDEDDLEDGFSELETPLGNETAAGNSVGEEAAEDLISEPELSDADSADDLSEAAPDELDLSDDEPSDMSSKKVARKKTFGSPLFKVIMESPRQSINSAIDKWVEEGATLGRTEISVAMLNLRKRRMFGRALQVP</sequence>
<proteinExistence type="inferred from homology"/>
<keyword evidence="4" id="KW-1185">Reference proteome</keyword>
<feature type="compositionally biased region" description="Acidic residues" evidence="2">
    <location>
        <begin position="219"/>
        <end position="255"/>
    </location>
</feature>
<dbReference type="PANTHER" id="PTHR45717">
    <property type="entry name" value="OS12G0527900 PROTEIN"/>
    <property type="match status" value="1"/>
</dbReference>
<reference evidence="3 4" key="1">
    <citation type="journal article" date="2019" name="Nat. Plants">
        <title>Stout camphor tree genome fills gaps in understanding of flowering plant genome evolution.</title>
        <authorList>
            <person name="Chaw S.M."/>
            <person name="Liu Y.C."/>
            <person name="Wu Y.W."/>
            <person name="Wang H.Y."/>
            <person name="Lin C.I."/>
            <person name="Wu C.S."/>
            <person name="Ke H.M."/>
            <person name="Chang L.Y."/>
            <person name="Hsu C.Y."/>
            <person name="Yang H.T."/>
            <person name="Sudianto E."/>
            <person name="Hsu M.H."/>
            <person name="Wu K.P."/>
            <person name="Wang L.N."/>
            <person name="Leebens-Mack J.H."/>
            <person name="Tsai I.J."/>
        </authorList>
    </citation>
    <scope>NUCLEOTIDE SEQUENCE [LARGE SCALE GENOMIC DNA]</scope>
    <source>
        <strain evidence="4">cv. Chaw 1501</strain>
        <tissue evidence="3">Young leaves</tissue>
    </source>
</reference>